<feature type="domain" description="Tyr recombinase" evidence="3">
    <location>
        <begin position="211"/>
        <end position="409"/>
    </location>
</feature>
<name>A0A1V3XDY4_MYCKA</name>
<keyword evidence="1" id="KW-0238">DNA-binding</keyword>
<reference evidence="4 5" key="1">
    <citation type="submission" date="2017-02" db="EMBL/GenBank/DDBJ databases">
        <title>Complete genome sequences of Mycobacterium kansasii strains isolated from rhesus macaques.</title>
        <authorList>
            <person name="Panda A."/>
            <person name="Nagaraj S."/>
            <person name="Zhao X."/>
            <person name="Tettelin H."/>
            <person name="Detolla L.J."/>
        </authorList>
    </citation>
    <scope>NUCLEOTIDE SEQUENCE [LARGE SCALE GENOMIC DNA]</scope>
    <source>
        <strain evidence="4 5">11-3469</strain>
    </source>
</reference>
<sequence>MQYSTTTYRQVTQITAEGAAMARNANGEGCIYKRMRDGRVARYEGVLSYAAPDGAIKRHTVYAKTRAECRDKMRKARERIDGGAPARDAAMRLADWLAHWRKTTLAASDRKASTKALYDNVSRRHLEPDPFGAIRLNRLAPSDIEGLVLAMRAQTKPAREGDDEPQRRALSDSTIRQTYTVLRTALDGAVRDGLLARNPATVVKRPGVARREAEHLDTGAVVAVLKAAESSRYHAALVLIAATGLRRGEALALRWDRVDLDAGVLRVAATIGRVGGQLVVSEPKTARSRRPVPLPPPVVAVLRQHKATQAIERQAAGSEWRDRTGLVFTTDRGGPVDPRNLLRVVEVAAKAAGVEGIGVHTLRHSAAVAWLERGVHIKAVADLLGHSSVAITGDVYGHTSDDAARAAVEGLSAVLGL</sequence>
<dbReference type="Pfam" id="PF00589">
    <property type="entry name" value="Phage_integrase"/>
    <property type="match status" value="1"/>
</dbReference>
<dbReference type="Gene3D" id="1.10.443.10">
    <property type="entry name" value="Intergrase catalytic core"/>
    <property type="match status" value="1"/>
</dbReference>
<keyword evidence="2" id="KW-0233">DNA recombination</keyword>
<dbReference type="Proteomes" id="UP000188532">
    <property type="component" value="Unassembled WGS sequence"/>
</dbReference>
<evidence type="ECO:0000256" key="1">
    <source>
        <dbReference type="ARBA" id="ARBA00023125"/>
    </source>
</evidence>
<evidence type="ECO:0000256" key="2">
    <source>
        <dbReference type="ARBA" id="ARBA00023172"/>
    </source>
</evidence>
<dbReference type="GO" id="GO:0015074">
    <property type="term" value="P:DNA integration"/>
    <property type="evidence" value="ECO:0007669"/>
    <property type="project" value="InterPro"/>
</dbReference>
<dbReference type="SUPFAM" id="SSF56349">
    <property type="entry name" value="DNA breaking-rejoining enzymes"/>
    <property type="match status" value="1"/>
</dbReference>
<dbReference type="EMBL" id="MVBN01000003">
    <property type="protein sequence ID" value="OOK76966.1"/>
    <property type="molecule type" value="Genomic_DNA"/>
</dbReference>
<dbReference type="InterPro" id="IPR050090">
    <property type="entry name" value="Tyrosine_recombinase_XerCD"/>
</dbReference>
<dbReference type="AlphaFoldDB" id="A0A1V3XDY4"/>
<evidence type="ECO:0000313" key="4">
    <source>
        <dbReference type="EMBL" id="OOK76966.1"/>
    </source>
</evidence>
<dbReference type="Gene3D" id="1.10.150.130">
    <property type="match status" value="1"/>
</dbReference>
<evidence type="ECO:0000259" key="3">
    <source>
        <dbReference type="PROSITE" id="PS51898"/>
    </source>
</evidence>
<proteinExistence type="predicted"/>
<dbReference type="PANTHER" id="PTHR30349:SF91">
    <property type="entry name" value="INTA PROTEIN"/>
    <property type="match status" value="1"/>
</dbReference>
<dbReference type="PANTHER" id="PTHR30349">
    <property type="entry name" value="PHAGE INTEGRASE-RELATED"/>
    <property type="match status" value="1"/>
</dbReference>
<dbReference type="CDD" id="cd01189">
    <property type="entry name" value="INT_ICEBs1_C_like"/>
    <property type="match status" value="1"/>
</dbReference>
<protein>
    <submittedName>
        <fullName evidence="4">Phage integrase family protein</fullName>
    </submittedName>
</protein>
<dbReference type="GO" id="GO:0006310">
    <property type="term" value="P:DNA recombination"/>
    <property type="evidence" value="ECO:0007669"/>
    <property type="project" value="UniProtKB-KW"/>
</dbReference>
<dbReference type="InterPro" id="IPR002104">
    <property type="entry name" value="Integrase_catalytic"/>
</dbReference>
<dbReference type="GO" id="GO:0003677">
    <property type="term" value="F:DNA binding"/>
    <property type="evidence" value="ECO:0007669"/>
    <property type="project" value="UniProtKB-KW"/>
</dbReference>
<comment type="caution">
    <text evidence="4">The sequence shown here is derived from an EMBL/GenBank/DDBJ whole genome shotgun (WGS) entry which is preliminary data.</text>
</comment>
<dbReference type="STRING" id="1768.B1T50_28725"/>
<dbReference type="InterPro" id="IPR010998">
    <property type="entry name" value="Integrase_recombinase_N"/>
</dbReference>
<dbReference type="PROSITE" id="PS51898">
    <property type="entry name" value="TYR_RECOMBINASE"/>
    <property type="match status" value="1"/>
</dbReference>
<dbReference type="InterPro" id="IPR013762">
    <property type="entry name" value="Integrase-like_cat_sf"/>
</dbReference>
<dbReference type="InterPro" id="IPR011010">
    <property type="entry name" value="DNA_brk_join_enz"/>
</dbReference>
<gene>
    <name evidence="4" type="ORF">BZL29_3522</name>
</gene>
<organism evidence="4 5">
    <name type="scientific">Mycobacterium kansasii</name>
    <dbReference type="NCBI Taxonomy" id="1768"/>
    <lineage>
        <taxon>Bacteria</taxon>
        <taxon>Bacillati</taxon>
        <taxon>Actinomycetota</taxon>
        <taxon>Actinomycetes</taxon>
        <taxon>Mycobacteriales</taxon>
        <taxon>Mycobacteriaceae</taxon>
        <taxon>Mycobacterium</taxon>
    </lineage>
</organism>
<accession>A0A1V3XDY4</accession>
<evidence type="ECO:0000313" key="5">
    <source>
        <dbReference type="Proteomes" id="UP000188532"/>
    </source>
</evidence>